<evidence type="ECO:0000313" key="3">
    <source>
        <dbReference type="Proteomes" id="UP000184383"/>
    </source>
</evidence>
<organism evidence="2 3">
    <name type="scientific">Aspergillus wentii DTO 134E9</name>
    <dbReference type="NCBI Taxonomy" id="1073089"/>
    <lineage>
        <taxon>Eukaryota</taxon>
        <taxon>Fungi</taxon>
        <taxon>Dikarya</taxon>
        <taxon>Ascomycota</taxon>
        <taxon>Pezizomycotina</taxon>
        <taxon>Eurotiomycetes</taxon>
        <taxon>Eurotiomycetidae</taxon>
        <taxon>Eurotiales</taxon>
        <taxon>Aspergillaceae</taxon>
        <taxon>Aspergillus</taxon>
        <taxon>Aspergillus subgen. Cremei</taxon>
    </lineage>
</organism>
<name>A0A1L9RC77_ASPWE</name>
<keyword evidence="1" id="KW-0732">Signal</keyword>
<keyword evidence="3" id="KW-1185">Reference proteome</keyword>
<proteinExistence type="predicted"/>
<dbReference type="VEuPathDB" id="FungiDB:ASPWEDRAFT_175779"/>
<evidence type="ECO:0000256" key="1">
    <source>
        <dbReference type="SAM" id="SignalP"/>
    </source>
</evidence>
<dbReference type="GeneID" id="63747259"/>
<protein>
    <recommendedName>
        <fullName evidence="4">Antifungal protein</fullName>
    </recommendedName>
</protein>
<dbReference type="RefSeq" id="XP_040686175.1">
    <property type="nucleotide sequence ID" value="XM_040831411.1"/>
</dbReference>
<sequence>MKFITSIILLLSSVALVAATPVESSENAANTIGRCFGGVCQINGHNHGCQTGNCRPVQDDGKSCNNNGGKVHCP</sequence>
<dbReference type="Proteomes" id="UP000184383">
    <property type="component" value="Unassembled WGS sequence"/>
</dbReference>
<evidence type="ECO:0008006" key="4">
    <source>
        <dbReference type="Google" id="ProtNLM"/>
    </source>
</evidence>
<feature type="signal peptide" evidence="1">
    <location>
        <begin position="1"/>
        <end position="19"/>
    </location>
</feature>
<gene>
    <name evidence="2" type="ORF">ASPWEDRAFT_175779</name>
</gene>
<dbReference type="EMBL" id="KV878215">
    <property type="protein sequence ID" value="OJJ32498.1"/>
    <property type="molecule type" value="Genomic_DNA"/>
</dbReference>
<reference evidence="3" key="1">
    <citation type="journal article" date="2017" name="Genome Biol.">
        <title>Comparative genomics reveals high biological diversity and specific adaptations in the industrially and medically important fungal genus Aspergillus.</title>
        <authorList>
            <person name="de Vries R.P."/>
            <person name="Riley R."/>
            <person name="Wiebenga A."/>
            <person name="Aguilar-Osorio G."/>
            <person name="Amillis S."/>
            <person name="Uchima C.A."/>
            <person name="Anderluh G."/>
            <person name="Asadollahi M."/>
            <person name="Askin M."/>
            <person name="Barry K."/>
            <person name="Battaglia E."/>
            <person name="Bayram O."/>
            <person name="Benocci T."/>
            <person name="Braus-Stromeyer S.A."/>
            <person name="Caldana C."/>
            <person name="Canovas D."/>
            <person name="Cerqueira G.C."/>
            <person name="Chen F."/>
            <person name="Chen W."/>
            <person name="Choi C."/>
            <person name="Clum A."/>
            <person name="Dos Santos R.A."/>
            <person name="Damasio A.R."/>
            <person name="Diallinas G."/>
            <person name="Emri T."/>
            <person name="Fekete E."/>
            <person name="Flipphi M."/>
            <person name="Freyberg S."/>
            <person name="Gallo A."/>
            <person name="Gournas C."/>
            <person name="Habgood R."/>
            <person name="Hainaut M."/>
            <person name="Harispe M.L."/>
            <person name="Henrissat B."/>
            <person name="Hilden K.S."/>
            <person name="Hope R."/>
            <person name="Hossain A."/>
            <person name="Karabika E."/>
            <person name="Karaffa L."/>
            <person name="Karanyi Z."/>
            <person name="Krasevec N."/>
            <person name="Kuo A."/>
            <person name="Kusch H."/>
            <person name="LaButti K."/>
            <person name="Lagendijk E.L."/>
            <person name="Lapidus A."/>
            <person name="Levasseur A."/>
            <person name="Lindquist E."/>
            <person name="Lipzen A."/>
            <person name="Logrieco A.F."/>
            <person name="MacCabe A."/>
            <person name="Maekelae M.R."/>
            <person name="Malavazi I."/>
            <person name="Melin P."/>
            <person name="Meyer V."/>
            <person name="Mielnichuk N."/>
            <person name="Miskei M."/>
            <person name="Molnar A.P."/>
            <person name="Mule G."/>
            <person name="Ngan C.Y."/>
            <person name="Orejas M."/>
            <person name="Orosz E."/>
            <person name="Ouedraogo J.P."/>
            <person name="Overkamp K.M."/>
            <person name="Park H.-S."/>
            <person name="Perrone G."/>
            <person name="Piumi F."/>
            <person name="Punt P.J."/>
            <person name="Ram A.F."/>
            <person name="Ramon A."/>
            <person name="Rauscher S."/>
            <person name="Record E."/>
            <person name="Riano-Pachon D.M."/>
            <person name="Robert V."/>
            <person name="Roehrig J."/>
            <person name="Ruller R."/>
            <person name="Salamov A."/>
            <person name="Salih N.S."/>
            <person name="Samson R.A."/>
            <person name="Sandor E."/>
            <person name="Sanguinetti M."/>
            <person name="Schuetze T."/>
            <person name="Sepcic K."/>
            <person name="Shelest E."/>
            <person name="Sherlock G."/>
            <person name="Sophianopoulou V."/>
            <person name="Squina F.M."/>
            <person name="Sun H."/>
            <person name="Susca A."/>
            <person name="Todd R.B."/>
            <person name="Tsang A."/>
            <person name="Unkles S.E."/>
            <person name="van de Wiele N."/>
            <person name="van Rossen-Uffink D."/>
            <person name="Oliveira J.V."/>
            <person name="Vesth T.C."/>
            <person name="Visser J."/>
            <person name="Yu J.-H."/>
            <person name="Zhou M."/>
            <person name="Andersen M.R."/>
            <person name="Archer D.B."/>
            <person name="Baker S.E."/>
            <person name="Benoit I."/>
            <person name="Brakhage A.A."/>
            <person name="Braus G.H."/>
            <person name="Fischer R."/>
            <person name="Frisvad J.C."/>
            <person name="Goldman G.H."/>
            <person name="Houbraken J."/>
            <person name="Oakley B."/>
            <person name="Pocsi I."/>
            <person name="Scazzocchio C."/>
            <person name="Seiboth B."/>
            <person name="vanKuyk P.A."/>
            <person name="Wortman J."/>
            <person name="Dyer P.S."/>
            <person name="Grigoriev I.V."/>
        </authorList>
    </citation>
    <scope>NUCLEOTIDE SEQUENCE [LARGE SCALE GENOMIC DNA]</scope>
    <source>
        <strain evidence="3">DTO 134E9</strain>
    </source>
</reference>
<dbReference type="AlphaFoldDB" id="A0A1L9RC77"/>
<feature type="chain" id="PRO_5009887448" description="Antifungal protein" evidence="1">
    <location>
        <begin position="20"/>
        <end position="74"/>
    </location>
</feature>
<accession>A0A1L9RC77</accession>
<evidence type="ECO:0000313" key="2">
    <source>
        <dbReference type="EMBL" id="OJJ32498.1"/>
    </source>
</evidence>